<dbReference type="RefSeq" id="WP_243066613.1">
    <property type="nucleotide sequence ID" value="NZ_JAIVFK010000004.1"/>
</dbReference>
<name>A0ABS9Z4L2_9HYPH</name>
<feature type="domain" description="Zinc finger DksA/TraR C4-type" evidence="5">
    <location>
        <begin position="74"/>
        <end position="105"/>
    </location>
</feature>
<keyword evidence="8" id="KW-1185">Reference proteome</keyword>
<protein>
    <submittedName>
        <fullName evidence="7">TraR/DksA family transcriptional regulator</fullName>
    </submittedName>
</protein>
<keyword evidence="1" id="KW-0479">Metal-binding</keyword>
<dbReference type="PANTHER" id="PTHR33823:SF4">
    <property type="entry name" value="GENERAL STRESS PROTEIN 16O"/>
    <property type="match status" value="1"/>
</dbReference>
<dbReference type="Pfam" id="PF01258">
    <property type="entry name" value="zf-dskA_traR"/>
    <property type="match status" value="1"/>
</dbReference>
<keyword evidence="3" id="KW-0862">Zinc</keyword>
<dbReference type="InterPro" id="IPR000962">
    <property type="entry name" value="Znf_DskA_TraR"/>
</dbReference>
<gene>
    <name evidence="7" type="ORF">K2U94_07530</name>
</gene>
<comment type="caution">
    <text evidence="7">The sequence shown here is derived from an EMBL/GenBank/DDBJ whole genome shotgun (WGS) entry which is preliminary data.</text>
</comment>
<sequence>MTNYKDIAEALERRLFELTGLVAEIDSELRSSLSADWEEQATQLEGQDALEGIEKSKLQEIRQIRAALQRIAEGSYGVCVRCGEDIDPKRLRALPTATTCISCAGP</sequence>
<proteinExistence type="predicted"/>
<dbReference type="SUPFAM" id="SSF57716">
    <property type="entry name" value="Glucocorticoid receptor-like (DNA-binding domain)"/>
    <property type="match status" value="1"/>
</dbReference>
<dbReference type="PANTHER" id="PTHR33823">
    <property type="entry name" value="RNA POLYMERASE-BINDING TRANSCRIPTION FACTOR DKSA-RELATED"/>
    <property type="match status" value="1"/>
</dbReference>
<organism evidence="7 8">
    <name type="scientific">Candidatus Rhodoblastus alkanivorans</name>
    <dbReference type="NCBI Taxonomy" id="2954117"/>
    <lineage>
        <taxon>Bacteria</taxon>
        <taxon>Pseudomonadati</taxon>
        <taxon>Pseudomonadota</taxon>
        <taxon>Alphaproteobacteria</taxon>
        <taxon>Hyphomicrobiales</taxon>
        <taxon>Rhodoblastaceae</taxon>
        <taxon>Rhodoblastus</taxon>
    </lineage>
</organism>
<dbReference type="InterPro" id="IPR048487">
    <property type="entry name" value="DksA-like_N"/>
</dbReference>
<accession>A0ABS9Z4L2</accession>
<feature type="zinc finger region" description="dksA C4-type" evidence="4">
    <location>
        <begin position="79"/>
        <end position="103"/>
    </location>
</feature>
<dbReference type="InterPro" id="IPR037187">
    <property type="entry name" value="DnaK_N"/>
</dbReference>
<evidence type="ECO:0000256" key="3">
    <source>
        <dbReference type="ARBA" id="ARBA00022833"/>
    </source>
</evidence>
<evidence type="ECO:0000259" key="5">
    <source>
        <dbReference type="Pfam" id="PF01258"/>
    </source>
</evidence>
<feature type="domain" description="DnaK suppressor protein-like N-terminal" evidence="6">
    <location>
        <begin position="10"/>
        <end position="71"/>
    </location>
</feature>
<dbReference type="PROSITE" id="PS51128">
    <property type="entry name" value="ZF_DKSA_2"/>
    <property type="match status" value="1"/>
</dbReference>
<dbReference type="Gene3D" id="1.20.120.910">
    <property type="entry name" value="DksA, coiled-coil domain"/>
    <property type="match status" value="1"/>
</dbReference>
<evidence type="ECO:0000256" key="2">
    <source>
        <dbReference type="ARBA" id="ARBA00022771"/>
    </source>
</evidence>
<evidence type="ECO:0000259" key="6">
    <source>
        <dbReference type="Pfam" id="PF21173"/>
    </source>
</evidence>
<dbReference type="EMBL" id="JAIVFP010000001">
    <property type="protein sequence ID" value="MCI4682614.1"/>
    <property type="molecule type" value="Genomic_DNA"/>
</dbReference>
<dbReference type="SUPFAM" id="SSF109635">
    <property type="entry name" value="DnaK suppressor protein DksA, alpha-hairpin domain"/>
    <property type="match status" value="1"/>
</dbReference>
<reference evidence="7" key="1">
    <citation type="journal article" date="2022" name="ISME J.">
        <title>Identification of active gaseous-alkane degraders at natural gas seeps.</title>
        <authorList>
            <person name="Farhan Ul Haque M."/>
            <person name="Hernandez M."/>
            <person name="Crombie A.T."/>
            <person name="Murrell J.C."/>
        </authorList>
    </citation>
    <scope>NUCLEOTIDE SEQUENCE</scope>
    <source>
        <strain evidence="7">PC2</strain>
    </source>
</reference>
<evidence type="ECO:0000256" key="1">
    <source>
        <dbReference type="ARBA" id="ARBA00022723"/>
    </source>
</evidence>
<dbReference type="Proteomes" id="UP001139104">
    <property type="component" value="Unassembled WGS sequence"/>
</dbReference>
<dbReference type="Pfam" id="PF21173">
    <property type="entry name" value="DksA-like_N"/>
    <property type="match status" value="1"/>
</dbReference>
<keyword evidence="2" id="KW-0863">Zinc-finger</keyword>
<evidence type="ECO:0000313" key="8">
    <source>
        <dbReference type="Proteomes" id="UP001139104"/>
    </source>
</evidence>
<evidence type="ECO:0000256" key="4">
    <source>
        <dbReference type="PROSITE-ProRule" id="PRU00510"/>
    </source>
</evidence>
<evidence type="ECO:0000313" key="7">
    <source>
        <dbReference type="EMBL" id="MCI4682614.1"/>
    </source>
</evidence>